<dbReference type="Proteomes" id="UP001146793">
    <property type="component" value="Unassembled WGS sequence"/>
</dbReference>
<evidence type="ECO:0000313" key="2">
    <source>
        <dbReference type="Proteomes" id="UP001146793"/>
    </source>
</evidence>
<gene>
    <name evidence="1" type="ORF">M0812_21542</name>
</gene>
<sequence>MSKPQLYSQSVVHSEKKALEAISRVLFVHRRSANGIYILPKNIKKNKNMQTKLFRSKSNLDIKKKEWVDLLPSLAKTRSKSTYKITTFKY</sequence>
<name>A0AAV7YW13_9EUKA</name>
<evidence type="ECO:0000313" key="1">
    <source>
        <dbReference type="EMBL" id="KAJ3432600.1"/>
    </source>
</evidence>
<organism evidence="1 2">
    <name type="scientific">Anaeramoeba flamelloides</name>
    <dbReference type="NCBI Taxonomy" id="1746091"/>
    <lineage>
        <taxon>Eukaryota</taxon>
        <taxon>Metamonada</taxon>
        <taxon>Anaeramoebidae</taxon>
        <taxon>Anaeramoeba</taxon>
    </lineage>
</organism>
<reference evidence="1" key="1">
    <citation type="submission" date="2022-08" db="EMBL/GenBank/DDBJ databases">
        <title>Novel sulphate-reducing endosymbionts in the free-living metamonad Anaeramoeba.</title>
        <authorList>
            <person name="Jerlstrom-Hultqvist J."/>
            <person name="Cepicka I."/>
            <person name="Gallot-Lavallee L."/>
            <person name="Salas-Leiva D."/>
            <person name="Curtis B.A."/>
            <person name="Zahonova K."/>
            <person name="Pipaliya S."/>
            <person name="Dacks J."/>
            <person name="Roger A.J."/>
        </authorList>
    </citation>
    <scope>NUCLEOTIDE SEQUENCE</scope>
    <source>
        <strain evidence="1">Busselton2</strain>
    </source>
</reference>
<accession>A0AAV7YW13</accession>
<dbReference type="AlphaFoldDB" id="A0AAV7YW13"/>
<proteinExistence type="predicted"/>
<dbReference type="EMBL" id="JANTQA010000047">
    <property type="protein sequence ID" value="KAJ3432600.1"/>
    <property type="molecule type" value="Genomic_DNA"/>
</dbReference>
<comment type="caution">
    <text evidence="1">The sequence shown here is derived from an EMBL/GenBank/DDBJ whole genome shotgun (WGS) entry which is preliminary data.</text>
</comment>
<protein>
    <submittedName>
        <fullName evidence="1">Uncharacterized protein</fullName>
    </submittedName>
</protein>